<keyword evidence="2" id="KW-1185">Reference proteome</keyword>
<dbReference type="Pfam" id="PF13814">
    <property type="entry name" value="Replic_Relax"/>
    <property type="match status" value="1"/>
</dbReference>
<gene>
    <name evidence="1" type="ORF">HP552_05365</name>
</gene>
<sequence length="336" mass="39806">MKIKNLTERDVRILHALFRYRTFTTPQVHRLFFESNKKRDYCWLRMSYLKRDGYIISKPVVNNGRKETNSYFLTTKGVEELKQRGLIDKTTFAKDLQLSGFRMLHAQQVNEFLVQLKAYGYDLWDSRLVKSTFELDRNSLIQGMLISPDERKYGLYLFTTDPEEKTLAKVISEIKKNFSIKYYLVVCTSAKAFTEFESMLKKEETRIRSSVSLLPYEDALLALKTVGDENQRIQLFQEFGRVEKVERGAFPYTVQHNGEMKYVCENLHNSTGVRRRLSLYTPHEYKRDGKKVLMLIRKGFLQDLEQEFRHYPHVQFAVILKKDLVEKIEKWENATL</sequence>
<name>A0A7Y6BTQ1_9BACL</name>
<proteinExistence type="predicted"/>
<evidence type="ECO:0000313" key="2">
    <source>
        <dbReference type="Proteomes" id="UP000526125"/>
    </source>
</evidence>
<comment type="caution">
    <text evidence="1">The sequence shown here is derived from an EMBL/GenBank/DDBJ whole genome shotgun (WGS) entry which is preliminary data.</text>
</comment>
<evidence type="ECO:0008006" key="3">
    <source>
        <dbReference type="Google" id="ProtNLM"/>
    </source>
</evidence>
<dbReference type="AlphaFoldDB" id="A0A7Y6BTQ1"/>
<dbReference type="EMBL" id="JABMCB010000154">
    <property type="protein sequence ID" value="NUU74669.1"/>
    <property type="molecule type" value="Genomic_DNA"/>
</dbReference>
<accession>A0A7Y6BTQ1</accession>
<organism evidence="1 2">
    <name type="scientific">Paenibacillus xylanilyticus</name>
    <dbReference type="NCBI Taxonomy" id="248903"/>
    <lineage>
        <taxon>Bacteria</taxon>
        <taxon>Bacillati</taxon>
        <taxon>Bacillota</taxon>
        <taxon>Bacilli</taxon>
        <taxon>Bacillales</taxon>
        <taxon>Paenibacillaceae</taxon>
        <taxon>Paenibacillus</taxon>
    </lineage>
</organism>
<reference evidence="1 2" key="1">
    <citation type="submission" date="2020-05" db="EMBL/GenBank/DDBJ databases">
        <title>Genome Sequencing of Type Strains.</title>
        <authorList>
            <person name="Lemaire J.F."/>
            <person name="Inderbitzin P."/>
            <person name="Gregorio O.A."/>
            <person name="Collins S.B."/>
            <person name="Wespe N."/>
            <person name="Knight-Connoni V."/>
        </authorList>
    </citation>
    <scope>NUCLEOTIDE SEQUENCE [LARGE SCALE GENOMIC DNA]</scope>
    <source>
        <strain evidence="1 2">LMG 21957</strain>
    </source>
</reference>
<evidence type="ECO:0000313" key="1">
    <source>
        <dbReference type="EMBL" id="NUU74669.1"/>
    </source>
</evidence>
<protein>
    <recommendedName>
        <fullName evidence="3">Replication-relaxation</fullName>
    </recommendedName>
</protein>
<dbReference type="InterPro" id="IPR025855">
    <property type="entry name" value="Replic_Relax"/>
</dbReference>
<dbReference type="Proteomes" id="UP000526125">
    <property type="component" value="Unassembled WGS sequence"/>
</dbReference>
<dbReference type="RefSeq" id="WP_175394568.1">
    <property type="nucleotide sequence ID" value="NZ_JABMCB010000154.1"/>
</dbReference>